<protein>
    <recommendedName>
        <fullName evidence="3">Sulfotransferase family protein</fullName>
    </recommendedName>
</protein>
<dbReference type="OrthoDB" id="10031677at2759"/>
<dbReference type="PANTHER" id="PTHR48312">
    <property type="match status" value="1"/>
</dbReference>
<gene>
    <name evidence="1" type="ORF">BSL78_26707</name>
</gene>
<evidence type="ECO:0000313" key="2">
    <source>
        <dbReference type="Proteomes" id="UP000230750"/>
    </source>
</evidence>
<evidence type="ECO:0000313" key="1">
    <source>
        <dbReference type="EMBL" id="PIK36465.1"/>
    </source>
</evidence>
<reference evidence="1 2" key="1">
    <citation type="journal article" date="2017" name="PLoS Biol.">
        <title>The sea cucumber genome provides insights into morphological evolution and visceral regeneration.</title>
        <authorList>
            <person name="Zhang X."/>
            <person name="Sun L."/>
            <person name="Yuan J."/>
            <person name="Sun Y."/>
            <person name="Gao Y."/>
            <person name="Zhang L."/>
            <person name="Li S."/>
            <person name="Dai H."/>
            <person name="Hamel J.F."/>
            <person name="Liu C."/>
            <person name="Yu Y."/>
            <person name="Liu S."/>
            <person name="Lin W."/>
            <person name="Guo K."/>
            <person name="Jin S."/>
            <person name="Xu P."/>
            <person name="Storey K.B."/>
            <person name="Huan P."/>
            <person name="Zhang T."/>
            <person name="Zhou Y."/>
            <person name="Zhang J."/>
            <person name="Lin C."/>
            <person name="Li X."/>
            <person name="Xing L."/>
            <person name="Huo D."/>
            <person name="Sun M."/>
            <person name="Wang L."/>
            <person name="Mercier A."/>
            <person name="Li F."/>
            <person name="Yang H."/>
            <person name="Xiang J."/>
        </authorList>
    </citation>
    <scope>NUCLEOTIDE SEQUENCE [LARGE SCALE GENOMIC DNA]</scope>
    <source>
        <strain evidence="1">Shaxun</strain>
        <tissue evidence="1">Muscle</tissue>
    </source>
</reference>
<dbReference type="AlphaFoldDB" id="A0A2G8JL68"/>
<dbReference type="Gene3D" id="3.40.50.300">
    <property type="entry name" value="P-loop containing nucleotide triphosphate hydrolases"/>
    <property type="match status" value="1"/>
</dbReference>
<evidence type="ECO:0008006" key="3">
    <source>
        <dbReference type="Google" id="ProtNLM"/>
    </source>
</evidence>
<keyword evidence="2" id="KW-1185">Reference proteome</keyword>
<comment type="caution">
    <text evidence="1">The sequence shown here is derived from an EMBL/GenBank/DDBJ whole genome shotgun (WGS) entry which is preliminary data.</text>
</comment>
<organism evidence="1 2">
    <name type="scientific">Stichopus japonicus</name>
    <name type="common">Sea cucumber</name>
    <dbReference type="NCBI Taxonomy" id="307972"/>
    <lineage>
        <taxon>Eukaryota</taxon>
        <taxon>Metazoa</taxon>
        <taxon>Echinodermata</taxon>
        <taxon>Eleutherozoa</taxon>
        <taxon>Echinozoa</taxon>
        <taxon>Holothuroidea</taxon>
        <taxon>Aspidochirotacea</taxon>
        <taxon>Aspidochirotida</taxon>
        <taxon>Stichopodidae</taxon>
        <taxon>Apostichopus</taxon>
    </lineage>
</organism>
<name>A0A2G8JL68_STIJA</name>
<dbReference type="SUPFAM" id="SSF52540">
    <property type="entry name" value="P-loop containing nucleoside triphosphate hydrolases"/>
    <property type="match status" value="1"/>
</dbReference>
<accession>A0A2G8JL68</accession>
<dbReference type="EMBL" id="MRZV01001671">
    <property type="protein sequence ID" value="PIK36465.1"/>
    <property type="molecule type" value="Genomic_DNA"/>
</dbReference>
<dbReference type="Proteomes" id="UP000230750">
    <property type="component" value="Unassembled WGS sequence"/>
</dbReference>
<sequence>MASQENQRPLRVFMWIVPRTNSTVFTKCMSFVDKVEVWMEPYMACNMNDTFYNPEWGKGVPAVEKLRTTMKEFMDKPEYQELMKQELEKVEKYPNVWPQEQFRYAWLKDQLEVDPDDKQLVFIKDQSCAIYDHMEYLPDVPTRHVFLIRHPRNVYPSLKQLFTNNTEFMQLPWDETNLIEQVPSMPIKDHFKIHRDLWKKIKNKLDPDVIVIDGHDLASRPEVILPKFFTELGIPYKESYLKWEADPELVYSSWRGTGQLIFTTSKTKATSRAVESTHFVPPKVPRGSFTADWKLTDELQECIDYSMPFYEEMYEQRLQ</sequence>
<dbReference type="PANTHER" id="PTHR48312:SF1">
    <property type="entry name" value="SULFOTRANSFERASE"/>
    <property type="match status" value="1"/>
</dbReference>
<dbReference type="InterPro" id="IPR027417">
    <property type="entry name" value="P-loop_NTPase"/>
</dbReference>
<proteinExistence type="predicted"/>